<keyword evidence="2" id="KW-0812">Transmembrane</keyword>
<dbReference type="HOGENOM" id="CLU_2230603_0_0_5"/>
<dbReference type="Proteomes" id="UP000007100">
    <property type="component" value="Chromosome"/>
</dbReference>
<proteinExistence type="predicted"/>
<dbReference type="KEGG" id="amv:ACMV_11770"/>
<feature type="region of interest" description="Disordered" evidence="1">
    <location>
        <begin position="1"/>
        <end position="40"/>
    </location>
</feature>
<evidence type="ECO:0000256" key="2">
    <source>
        <dbReference type="SAM" id="Phobius"/>
    </source>
</evidence>
<keyword evidence="4" id="KW-1185">Reference proteome</keyword>
<organism evidence="3 4">
    <name type="scientific">Acidiphilium multivorum (strain DSM 11245 / JCM 8867 / NBRC 100883 / AIU 301)</name>
    <dbReference type="NCBI Taxonomy" id="926570"/>
    <lineage>
        <taxon>Bacteria</taxon>
        <taxon>Pseudomonadati</taxon>
        <taxon>Pseudomonadota</taxon>
        <taxon>Alphaproteobacteria</taxon>
        <taxon>Acetobacterales</taxon>
        <taxon>Acidocellaceae</taxon>
        <taxon>Acidiphilium</taxon>
    </lineage>
</organism>
<evidence type="ECO:0000313" key="4">
    <source>
        <dbReference type="Proteomes" id="UP000007100"/>
    </source>
</evidence>
<protein>
    <submittedName>
        <fullName evidence="3">Uncharacterized protein</fullName>
    </submittedName>
</protein>
<sequence>MARHADDAHRDDTTDLADGRARQDRGRAGMNVRTEGGDQAMASPRHRLRALIEWISAKSVVLYDRPLMALTVVLLGAIALVDLALLIRAVSGASASHAGLYPVDK</sequence>
<keyword evidence="2" id="KW-1133">Transmembrane helix</keyword>
<dbReference type="AlphaFoldDB" id="F0IXB4"/>
<evidence type="ECO:0000313" key="3">
    <source>
        <dbReference type="EMBL" id="BAJ80524.1"/>
    </source>
</evidence>
<feature type="transmembrane region" description="Helical" evidence="2">
    <location>
        <begin position="67"/>
        <end position="87"/>
    </location>
</feature>
<dbReference type="RefSeq" id="WP_013639838.1">
    <property type="nucleotide sequence ID" value="NZ_BANA01000250.1"/>
</dbReference>
<dbReference type="EMBL" id="AP012035">
    <property type="protein sequence ID" value="BAJ80524.1"/>
    <property type="molecule type" value="Genomic_DNA"/>
</dbReference>
<gene>
    <name evidence="3" type="ordered locus">ACMV_11770</name>
</gene>
<accession>F0IXB4</accession>
<name>F0IXB4_ACIMA</name>
<reference evidence="3 4" key="1">
    <citation type="submission" date="2010-12" db="EMBL/GenBank/DDBJ databases">
        <title>Whole genome sequence of Acidiphilium multivorum AIU301.</title>
        <authorList>
            <person name="Narita-Yamada S."/>
            <person name="Nakamura S."/>
            <person name="Ito N."/>
            <person name="Takarada H."/>
            <person name="Katano Y."/>
            <person name="Nakazawa H."/>
            <person name="Hosoyama A."/>
            <person name="Yamada R."/>
            <person name="Fujita N."/>
        </authorList>
    </citation>
    <scope>NUCLEOTIDE SEQUENCE [LARGE SCALE GENOMIC DNA]</scope>
    <source>
        <strain evidence="4">DSM 11245 / JCM 8867 / AIU301</strain>
    </source>
</reference>
<evidence type="ECO:0000256" key="1">
    <source>
        <dbReference type="SAM" id="MobiDB-lite"/>
    </source>
</evidence>
<keyword evidence="2" id="KW-0472">Membrane</keyword>
<feature type="compositionally biased region" description="Basic and acidic residues" evidence="1">
    <location>
        <begin position="1"/>
        <end position="27"/>
    </location>
</feature>